<feature type="non-terminal residue" evidence="1">
    <location>
        <position position="195"/>
    </location>
</feature>
<organism evidence="1">
    <name type="scientific">marine metagenome</name>
    <dbReference type="NCBI Taxonomy" id="408172"/>
    <lineage>
        <taxon>unclassified sequences</taxon>
        <taxon>metagenomes</taxon>
        <taxon>ecological metagenomes</taxon>
    </lineage>
</organism>
<gene>
    <name evidence="1" type="ORF">METZ01_LOCUS462613</name>
</gene>
<reference evidence="1" key="1">
    <citation type="submission" date="2018-05" db="EMBL/GenBank/DDBJ databases">
        <authorList>
            <person name="Lanie J.A."/>
            <person name="Ng W.-L."/>
            <person name="Kazmierczak K.M."/>
            <person name="Andrzejewski T.M."/>
            <person name="Davidsen T.M."/>
            <person name="Wayne K.J."/>
            <person name="Tettelin H."/>
            <person name="Glass J.I."/>
            <person name="Rusch D."/>
            <person name="Podicherti R."/>
            <person name="Tsui H.-C.T."/>
            <person name="Winkler M.E."/>
        </authorList>
    </citation>
    <scope>NUCLEOTIDE SEQUENCE</scope>
</reference>
<protein>
    <submittedName>
        <fullName evidence="1">Uncharacterized protein</fullName>
    </submittedName>
</protein>
<dbReference type="EMBL" id="UINC01193918">
    <property type="protein sequence ID" value="SVE09759.1"/>
    <property type="molecule type" value="Genomic_DNA"/>
</dbReference>
<feature type="non-terminal residue" evidence="1">
    <location>
        <position position="1"/>
    </location>
</feature>
<accession>A0A383AQD3</accession>
<proteinExistence type="predicted"/>
<dbReference type="AlphaFoldDB" id="A0A383AQD3"/>
<name>A0A383AQD3_9ZZZZ</name>
<sequence length="195" mass="22733">MKYLHWFWFGIHIVTQLLAQSMDPIPFDWSGQNGMSSYGGLLLWNRDWNSNELFFDGTFQSYPLRFGEEIARDATLSHTYAFRNILFPDSSEIHTSFDYRQGDYLYDQLNIHADFSRPDRIMKWNGFKRSYGGPYSQFIQPEDQSTRALTPNQQSYVFYYLSKMNNGVSTISMGRFITNSGILYIALDPNTGDTL</sequence>
<evidence type="ECO:0000313" key="1">
    <source>
        <dbReference type="EMBL" id="SVE09759.1"/>
    </source>
</evidence>